<dbReference type="RefSeq" id="WP_119009511.1">
    <property type="nucleotide sequence ID" value="NZ_BJXK01000002.1"/>
</dbReference>
<evidence type="ECO:0000313" key="1">
    <source>
        <dbReference type="EMBL" id="GEM78164.1"/>
    </source>
</evidence>
<accession>A0A511QLG0</accession>
<dbReference type="SUPFAM" id="SSF56112">
    <property type="entry name" value="Protein kinase-like (PK-like)"/>
    <property type="match status" value="1"/>
</dbReference>
<reference evidence="1 2" key="1">
    <citation type="submission" date="2019-07" db="EMBL/GenBank/DDBJ databases">
        <title>Whole genome shotgun sequence of Vibrio superstes NBRC 103154.</title>
        <authorList>
            <person name="Hosoyama A."/>
            <person name="Uohara A."/>
            <person name="Ohji S."/>
            <person name="Ichikawa N."/>
        </authorList>
    </citation>
    <scope>NUCLEOTIDE SEQUENCE [LARGE SCALE GENOMIC DNA]</scope>
    <source>
        <strain evidence="1 2">NBRC 103154</strain>
    </source>
</reference>
<dbReference type="InterPro" id="IPR011009">
    <property type="entry name" value="Kinase-like_dom_sf"/>
</dbReference>
<evidence type="ECO:0008006" key="3">
    <source>
        <dbReference type="Google" id="ProtNLM"/>
    </source>
</evidence>
<proteinExistence type="predicted"/>
<dbReference type="OrthoDB" id="9800774at2"/>
<name>A0A511QLG0_9VIBR</name>
<keyword evidence="2" id="KW-1185">Reference proteome</keyword>
<evidence type="ECO:0000313" key="2">
    <source>
        <dbReference type="Proteomes" id="UP000321113"/>
    </source>
</evidence>
<gene>
    <name evidence="1" type="ORF">VSU01S_04090</name>
</gene>
<dbReference type="AlphaFoldDB" id="A0A511QLG0"/>
<protein>
    <recommendedName>
        <fullName evidence="3">Aminoglycoside phosphotransferase domain-containing protein</fullName>
    </recommendedName>
</protein>
<organism evidence="1 2">
    <name type="scientific">Vibrio superstes NBRC 103154</name>
    <dbReference type="NCBI Taxonomy" id="1219062"/>
    <lineage>
        <taxon>Bacteria</taxon>
        <taxon>Pseudomonadati</taxon>
        <taxon>Pseudomonadota</taxon>
        <taxon>Gammaproteobacteria</taxon>
        <taxon>Vibrionales</taxon>
        <taxon>Vibrionaceae</taxon>
        <taxon>Vibrio</taxon>
    </lineage>
</organism>
<comment type="caution">
    <text evidence="1">The sequence shown here is derived from an EMBL/GenBank/DDBJ whole genome shotgun (WGS) entry which is preliminary data.</text>
</comment>
<sequence>MDKLNKKIQAASHSGAKLNLNRRDGRFVVTKVIYDSIARANNSLTKQAQFNEMRTGAYNICSVPVSDISRQPDCLEFTMPFIDGIGGDVITYKGNKSVADSLRVTLNAYLLNVLSMGKEEVVLGDKFSEKLQEIKAKYTGSSLVVPLAIDKAYELAQHNFIFPMGDCHGDLTLSNIKVTQDNKLFLFDFLEGFIETPLQDVVKLKQDFDYGWSFRHEKKNLALKGKMFCESAYPDMISTISRLYKSEVELLELINLLRIAPYIKSTDEITQNWLDNALSKNIHSN</sequence>
<dbReference type="Proteomes" id="UP000321113">
    <property type="component" value="Unassembled WGS sequence"/>
</dbReference>
<dbReference type="EMBL" id="BJXK01000002">
    <property type="protein sequence ID" value="GEM78164.1"/>
    <property type="molecule type" value="Genomic_DNA"/>
</dbReference>